<reference evidence="1" key="1">
    <citation type="submission" date="2020-03" db="EMBL/GenBank/DDBJ databases">
        <title>The deep terrestrial virosphere.</title>
        <authorList>
            <person name="Holmfeldt K."/>
            <person name="Nilsson E."/>
            <person name="Simone D."/>
            <person name="Lopez-Fernandez M."/>
            <person name="Wu X."/>
            <person name="de Brujin I."/>
            <person name="Lundin D."/>
            <person name="Andersson A."/>
            <person name="Bertilsson S."/>
            <person name="Dopson M."/>
        </authorList>
    </citation>
    <scope>NUCLEOTIDE SEQUENCE</scope>
    <source>
        <strain evidence="1">MM415B03750</strain>
    </source>
</reference>
<protein>
    <submittedName>
        <fullName evidence="1">Uncharacterized protein</fullName>
    </submittedName>
</protein>
<dbReference type="EMBL" id="MT143259">
    <property type="protein sequence ID" value="QJA94773.1"/>
    <property type="molecule type" value="Genomic_DNA"/>
</dbReference>
<organism evidence="1">
    <name type="scientific">viral metagenome</name>
    <dbReference type="NCBI Taxonomy" id="1070528"/>
    <lineage>
        <taxon>unclassified sequences</taxon>
        <taxon>metagenomes</taxon>
        <taxon>organismal metagenomes</taxon>
    </lineage>
</organism>
<sequence length="154" mass="17402">MRKINWDKEFKIDENVTVECGSQRTSYGFRHLAVLRENGSRKAEAKACYYNRTWEAFEYQSVIHKVIRKCYQGEQAKVYIEKIDALGNGAVEDMFKSIKAMAAIGEILGASQEQKTSMKKAALSSIPGIDFPEGFDSLPAEEKTRRIDGALKIL</sequence>
<proteinExistence type="predicted"/>
<evidence type="ECO:0000313" key="1">
    <source>
        <dbReference type="EMBL" id="QJA94773.1"/>
    </source>
</evidence>
<name>A0A6M3LJU9_9ZZZZ</name>
<accession>A0A6M3LJU9</accession>
<gene>
    <name evidence="1" type="ORF">MM415B03750_0013</name>
</gene>
<dbReference type="AlphaFoldDB" id="A0A6M3LJU9"/>